<evidence type="ECO:0000256" key="1">
    <source>
        <dbReference type="ARBA" id="ARBA00022884"/>
    </source>
</evidence>
<proteinExistence type="predicted"/>
<dbReference type="PROSITE" id="PS50102">
    <property type="entry name" value="RRM"/>
    <property type="match status" value="1"/>
</dbReference>
<dbReference type="SUPFAM" id="SSF54928">
    <property type="entry name" value="RNA-binding domain, RBD"/>
    <property type="match status" value="1"/>
</dbReference>
<dbReference type="InterPro" id="IPR012677">
    <property type="entry name" value="Nucleotide-bd_a/b_plait_sf"/>
</dbReference>
<evidence type="ECO:0000256" key="2">
    <source>
        <dbReference type="PROSITE-ProRule" id="PRU00176"/>
    </source>
</evidence>
<reference evidence="5 6" key="1">
    <citation type="submission" date="2024-02" db="EMBL/GenBank/DDBJ databases">
        <authorList>
            <person name="Vignale AGUSTIN F."/>
            <person name="Sosa J E."/>
            <person name="Modenutti C."/>
        </authorList>
    </citation>
    <scope>NUCLEOTIDE SEQUENCE [LARGE SCALE GENOMIC DNA]</scope>
</reference>
<dbReference type="SMART" id="SM01218">
    <property type="entry name" value="FoP_duplication"/>
    <property type="match status" value="1"/>
</dbReference>
<accession>A0ABC8UA30</accession>
<dbReference type="Gene3D" id="3.30.70.330">
    <property type="match status" value="1"/>
</dbReference>
<feature type="compositionally biased region" description="Gly residues" evidence="3">
    <location>
        <begin position="126"/>
        <end position="143"/>
    </location>
</feature>
<dbReference type="InterPro" id="IPR035979">
    <property type="entry name" value="RBD_domain_sf"/>
</dbReference>
<dbReference type="Proteomes" id="UP001642360">
    <property type="component" value="Unassembled WGS sequence"/>
</dbReference>
<dbReference type="AlphaFoldDB" id="A0ABC8UA30"/>
<keyword evidence="1 2" id="KW-0694">RNA-binding</keyword>
<organism evidence="5 6">
    <name type="scientific">Ilex paraguariensis</name>
    <name type="common">yerba mate</name>
    <dbReference type="NCBI Taxonomy" id="185542"/>
    <lineage>
        <taxon>Eukaryota</taxon>
        <taxon>Viridiplantae</taxon>
        <taxon>Streptophyta</taxon>
        <taxon>Embryophyta</taxon>
        <taxon>Tracheophyta</taxon>
        <taxon>Spermatophyta</taxon>
        <taxon>Magnoliopsida</taxon>
        <taxon>eudicotyledons</taxon>
        <taxon>Gunneridae</taxon>
        <taxon>Pentapetalae</taxon>
        <taxon>asterids</taxon>
        <taxon>campanulids</taxon>
        <taxon>Aquifoliales</taxon>
        <taxon>Aquifoliaceae</taxon>
        <taxon>Ilex</taxon>
    </lineage>
</organism>
<dbReference type="InterPro" id="IPR051229">
    <property type="entry name" value="ALYREF_mRNA_export"/>
</dbReference>
<evidence type="ECO:0000259" key="4">
    <source>
        <dbReference type="PROSITE" id="PS50102"/>
    </source>
</evidence>
<dbReference type="PANTHER" id="PTHR19965">
    <property type="entry name" value="RNA AND EXPORT FACTOR BINDING PROTEIN"/>
    <property type="match status" value="1"/>
</dbReference>
<protein>
    <recommendedName>
        <fullName evidence="4">RRM domain-containing protein</fullName>
    </recommendedName>
</protein>
<evidence type="ECO:0000256" key="3">
    <source>
        <dbReference type="SAM" id="MobiDB-lite"/>
    </source>
</evidence>
<dbReference type="EMBL" id="CAUOFW020006835">
    <property type="protein sequence ID" value="CAK9176487.1"/>
    <property type="molecule type" value="Genomic_DNA"/>
</dbReference>
<dbReference type="SMART" id="SM00360">
    <property type="entry name" value="RRM"/>
    <property type="match status" value="1"/>
</dbReference>
<dbReference type="InterPro" id="IPR000504">
    <property type="entry name" value="RRM_dom"/>
</dbReference>
<sequence>MMGFVVDHISCKGQEELVAYAFYYDFGDFVLFSEVGDLKRYSIHYDRSGRSKGTAEVVFARQSDALAAVKRYNNLQLDGKPIKIELVGINLVTPPSVPPTTNGILGNPPVEFRRRQVAGRGWDHLGSGGGHGRGRGQGRGLGQRRGHEEKISAEDLDAELEKYHLEAMQIN</sequence>
<dbReference type="Pfam" id="PF00076">
    <property type="entry name" value="RRM_1"/>
    <property type="match status" value="1"/>
</dbReference>
<dbReference type="GO" id="GO:0003723">
    <property type="term" value="F:RNA binding"/>
    <property type="evidence" value="ECO:0007669"/>
    <property type="project" value="UniProtKB-UniRule"/>
</dbReference>
<keyword evidence="6" id="KW-1185">Reference proteome</keyword>
<comment type="caution">
    <text evidence="5">The sequence shown here is derived from an EMBL/GenBank/DDBJ whole genome shotgun (WGS) entry which is preliminary data.</text>
</comment>
<dbReference type="Pfam" id="PF13865">
    <property type="entry name" value="FoP_duplication"/>
    <property type="match status" value="1"/>
</dbReference>
<dbReference type="InterPro" id="IPR025715">
    <property type="entry name" value="FoP_C"/>
</dbReference>
<gene>
    <name evidence="5" type="ORF">ILEXP_LOCUS46340</name>
</gene>
<dbReference type="PANTHER" id="PTHR19965:SF35">
    <property type="entry name" value="RNA ANNEALING PROTEIN YRA1"/>
    <property type="match status" value="1"/>
</dbReference>
<name>A0ABC8UA30_9AQUA</name>
<feature type="region of interest" description="Disordered" evidence="3">
    <location>
        <begin position="121"/>
        <end position="150"/>
    </location>
</feature>
<feature type="domain" description="RRM" evidence="4">
    <location>
        <begin position="2"/>
        <end position="89"/>
    </location>
</feature>
<evidence type="ECO:0000313" key="5">
    <source>
        <dbReference type="EMBL" id="CAK9176487.1"/>
    </source>
</evidence>
<evidence type="ECO:0000313" key="6">
    <source>
        <dbReference type="Proteomes" id="UP001642360"/>
    </source>
</evidence>